<dbReference type="AlphaFoldDB" id="A0A5J4UK20"/>
<comment type="caution">
    <text evidence="3">The sequence shown here is derived from an EMBL/GenBank/DDBJ whole genome shotgun (WGS) entry which is preliminary data.</text>
</comment>
<accession>A0A5J4UK20</accession>
<feature type="transmembrane region" description="Helical" evidence="2">
    <location>
        <begin position="45"/>
        <end position="65"/>
    </location>
</feature>
<evidence type="ECO:0000256" key="1">
    <source>
        <dbReference type="SAM" id="MobiDB-lite"/>
    </source>
</evidence>
<protein>
    <submittedName>
        <fullName evidence="3">Uncharacterized protein</fullName>
    </submittedName>
</protein>
<evidence type="ECO:0000313" key="4">
    <source>
        <dbReference type="Proteomes" id="UP000324800"/>
    </source>
</evidence>
<feature type="compositionally biased region" description="Polar residues" evidence="1">
    <location>
        <begin position="162"/>
        <end position="181"/>
    </location>
</feature>
<keyword evidence="2" id="KW-1133">Transmembrane helix</keyword>
<dbReference type="EMBL" id="SNRW01014838">
    <property type="protein sequence ID" value="KAA6371026.1"/>
    <property type="molecule type" value="Genomic_DNA"/>
</dbReference>
<name>A0A5J4UK20_9EUKA</name>
<evidence type="ECO:0000256" key="2">
    <source>
        <dbReference type="SAM" id="Phobius"/>
    </source>
</evidence>
<proteinExistence type="predicted"/>
<keyword evidence="2" id="KW-0812">Transmembrane</keyword>
<dbReference type="Proteomes" id="UP000324800">
    <property type="component" value="Unassembled WGS sequence"/>
</dbReference>
<organism evidence="3 4">
    <name type="scientific">Streblomastix strix</name>
    <dbReference type="NCBI Taxonomy" id="222440"/>
    <lineage>
        <taxon>Eukaryota</taxon>
        <taxon>Metamonada</taxon>
        <taxon>Preaxostyla</taxon>
        <taxon>Oxymonadida</taxon>
        <taxon>Streblomastigidae</taxon>
        <taxon>Streblomastix</taxon>
    </lineage>
</organism>
<gene>
    <name evidence="3" type="ORF">EZS28_033447</name>
</gene>
<keyword evidence="2" id="KW-0472">Membrane</keyword>
<feature type="region of interest" description="Disordered" evidence="1">
    <location>
        <begin position="162"/>
        <end position="190"/>
    </location>
</feature>
<evidence type="ECO:0000313" key="3">
    <source>
        <dbReference type="EMBL" id="KAA6371026.1"/>
    </source>
</evidence>
<feature type="transmembrane region" description="Helical" evidence="2">
    <location>
        <begin position="12"/>
        <end position="33"/>
    </location>
</feature>
<reference evidence="3 4" key="1">
    <citation type="submission" date="2019-03" db="EMBL/GenBank/DDBJ databases">
        <title>Single cell metagenomics reveals metabolic interactions within the superorganism composed of flagellate Streblomastix strix and complex community of Bacteroidetes bacteria on its surface.</title>
        <authorList>
            <person name="Treitli S.C."/>
            <person name="Kolisko M."/>
            <person name="Husnik F."/>
            <person name="Keeling P."/>
            <person name="Hampl V."/>
        </authorList>
    </citation>
    <scope>NUCLEOTIDE SEQUENCE [LARGE SCALE GENOMIC DNA]</scope>
    <source>
        <strain evidence="3">ST1C</strain>
    </source>
</reference>
<sequence length="306" mass="35434">MWMQPYHSLHTNVFASAQYGWVVTSSFYAWIALYTEGAGPLVITIYWITYVAVTFFTTFFVAVYARKIYLARCGITYDFRIPVLPNVQFNSKSRPLFAEVRQCKYSTFRGFVYETTDVITEQELKAAYDRKELKKNALKWKKEQEQAKLSITKFMETGNRKASQFSQNEGSLIENENQQSGSEDEAEQDWVREKRELDERKLKTGMRSISQQPSRLHILTNKYRPECAARRTSCLQSNSYKNRITNCVKGMKIIKAKRDKALNTAYAPSQQGTSGYISHIPFPELKSQSTIMNIIVIIVIYLINSF</sequence>